<dbReference type="Gene3D" id="3.40.50.720">
    <property type="entry name" value="NAD(P)-binding Rossmann-like Domain"/>
    <property type="match status" value="1"/>
</dbReference>
<protein>
    <submittedName>
        <fullName evidence="2">Carbonyl reductase</fullName>
    </submittedName>
</protein>
<organism evidence="2 3">
    <name type="scientific">Paucilactobacillus hokkaidonensis JCM 18461</name>
    <dbReference type="NCBI Taxonomy" id="1291742"/>
    <lineage>
        <taxon>Bacteria</taxon>
        <taxon>Bacillati</taxon>
        <taxon>Bacillota</taxon>
        <taxon>Bacilli</taxon>
        <taxon>Lactobacillales</taxon>
        <taxon>Lactobacillaceae</taxon>
        <taxon>Paucilactobacillus</taxon>
    </lineage>
</organism>
<evidence type="ECO:0000313" key="2">
    <source>
        <dbReference type="EMBL" id="BAP84600.1"/>
    </source>
</evidence>
<dbReference type="Proteomes" id="UP000031620">
    <property type="component" value="Chromosome"/>
</dbReference>
<dbReference type="HOGENOM" id="CLU_010194_9_0_9"/>
<dbReference type="PANTHER" id="PTHR43544:SF32">
    <property type="entry name" value="CHAIN DEHYDROGENASE, PUTATIVE (AFU_ORTHOLOGUE AFUA_5G01530)-RELATED"/>
    <property type="match status" value="1"/>
</dbReference>
<dbReference type="PRINTS" id="PR00081">
    <property type="entry name" value="GDHRDH"/>
</dbReference>
<dbReference type="AlphaFoldDB" id="A0A0A1GRK6"/>
<dbReference type="KEGG" id="lho:LOOC260_100200"/>
<dbReference type="RefSeq" id="WP_041091983.1">
    <property type="nucleotide sequence ID" value="NZ_AP014680.1"/>
</dbReference>
<dbReference type="EMBL" id="AP014680">
    <property type="protein sequence ID" value="BAP84600.1"/>
    <property type="molecule type" value="Genomic_DNA"/>
</dbReference>
<dbReference type="InterPro" id="IPR051468">
    <property type="entry name" value="Fungal_SecMetab_SDRs"/>
</dbReference>
<dbReference type="InterPro" id="IPR002347">
    <property type="entry name" value="SDR_fam"/>
</dbReference>
<dbReference type="GO" id="GO:0016491">
    <property type="term" value="F:oxidoreductase activity"/>
    <property type="evidence" value="ECO:0007669"/>
    <property type="project" value="TreeGrafter"/>
</dbReference>
<evidence type="ECO:0000313" key="3">
    <source>
        <dbReference type="Proteomes" id="UP000031620"/>
    </source>
</evidence>
<proteinExistence type="inferred from homology"/>
<name>A0A0A1GRK6_9LACO</name>
<dbReference type="GO" id="GO:0005737">
    <property type="term" value="C:cytoplasm"/>
    <property type="evidence" value="ECO:0007669"/>
    <property type="project" value="TreeGrafter"/>
</dbReference>
<dbReference type="InterPro" id="IPR036291">
    <property type="entry name" value="NAD(P)-bd_dom_sf"/>
</dbReference>
<evidence type="ECO:0000256" key="1">
    <source>
        <dbReference type="RuleBase" id="RU000363"/>
    </source>
</evidence>
<dbReference type="Pfam" id="PF00106">
    <property type="entry name" value="adh_short"/>
    <property type="match status" value="1"/>
</dbReference>
<accession>A0A0A1GRK6</accession>
<dbReference type="GO" id="GO:0019748">
    <property type="term" value="P:secondary metabolic process"/>
    <property type="evidence" value="ECO:0007669"/>
    <property type="project" value="TreeGrafter"/>
</dbReference>
<dbReference type="STRING" id="1291742.LOOC260_100200"/>
<dbReference type="SUPFAM" id="SSF51735">
    <property type="entry name" value="NAD(P)-binding Rossmann-fold domains"/>
    <property type="match status" value="1"/>
</dbReference>
<dbReference type="PANTHER" id="PTHR43544">
    <property type="entry name" value="SHORT-CHAIN DEHYDROGENASE/REDUCTASE"/>
    <property type="match status" value="1"/>
</dbReference>
<comment type="similarity">
    <text evidence="1">Belongs to the short-chain dehydrogenases/reductases (SDR) family.</text>
</comment>
<reference evidence="2 3" key="1">
    <citation type="submission" date="2014-11" db="EMBL/GenBank/DDBJ databases">
        <title>Complete genome sequence and analysis of Lactobacillus hokkaidonensis LOOC260T.</title>
        <authorList>
            <person name="Tanizawa Y."/>
            <person name="Tohno M."/>
            <person name="Kaminuma E."/>
            <person name="Nakamura Y."/>
            <person name="Arita M."/>
        </authorList>
    </citation>
    <scope>NUCLEOTIDE SEQUENCE [LARGE SCALE GENOMIC DNA]</scope>
    <source>
        <strain evidence="2 3">LOOC260</strain>
    </source>
</reference>
<gene>
    <name evidence="2" type="ORF">LOOC260_100200</name>
</gene>
<sequence>MNTNEIITLVTGGNRGMGLEIVKELSQKGQRVIMGSRSFEKGKTAITQLSKTGINADLVQLDVTNPASVSKAAQVISDKYGYLTILINNAGAVFDFQQQPSVVKLDNLRADFEINYFGLIDVSQKMLPLLKKSPQAKILNISSMMGSKTASLDPKTGVYNVVATGYQSAKAAANMYTVQLAKEMARANLPITFNAIDPGMVATEFGGSTPEQAQQFGANPVDFGVARTIELATSPDDNTTATFTNTSGNVAW</sequence>
<dbReference type="PRINTS" id="PR00080">
    <property type="entry name" value="SDRFAMILY"/>
</dbReference>